<feature type="region of interest" description="Disordered" evidence="1">
    <location>
        <begin position="1"/>
        <end position="20"/>
    </location>
</feature>
<feature type="non-terminal residue" evidence="2">
    <location>
        <position position="1"/>
    </location>
</feature>
<comment type="caution">
    <text evidence="2">The sequence shown here is derived from an EMBL/GenBank/DDBJ whole genome shotgun (WGS) entry which is preliminary data.</text>
</comment>
<accession>X0Y6T9</accession>
<protein>
    <submittedName>
        <fullName evidence="2">Uncharacterized protein</fullName>
    </submittedName>
</protein>
<organism evidence="2">
    <name type="scientific">marine sediment metagenome</name>
    <dbReference type="NCBI Taxonomy" id="412755"/>
    <lineage>
        <taxon>unclassified sequences</taxon>
        <taxon>metagenomes</taxon>
        <taxon>ecological metagenomes</taxon>
    </lineage>
</organism>
<dbReference type="EMBL" id="BARS01056111">
    <property type="protein sequence ID" value="GAG51624.1"/>
    <property type="molecule type" value="Genomic_DNA"/>
</dbReference>
<name>X0Y6T9_9ZZZZ</name>
<proteinExistence type="predicted"/>
<gene>
    <name evidence="2" type="ORF">S01H1_82721</name>
</gene>
<reference evidence="2" key="1">
    <citation type="journal article" date="2014" name="Front. Microbiol.">
        <title>High frequency of phylogenetically diverse reductive dehalogenase-homologous genes in deep subseafloor sedimentary metagenomes.</title>
        <authorList>
            <person name="Kawai M."/>
            <person name="Futagami T."/>
            <person name="Toyoda A."/>
            <person name="Takaki Y."/>
            <person name="Nishi S."/>
            <person name="Hori S."/>
            <person name="Arai W."/>
            <person name="Tsubouchi T."/>
            <person name="Morono Y."/>
            <person name="Uchiyama I."/>
            <person name="Ito T."/>
            <person name="Fujiyama A."/>
            <person name="Inagaki F."/>
            <person name="Takami H."/>
        </authorList>
    </citation>
    <scope>NUCLEOTIDE SEQUENCE</scope>
    <source>
        <strain evidence="2">Expedition CK06-06</strain>
    </source>
</reference>
<dbReference type="AlphaFoldDB" id="X0Y6T9"/>
<evidence type="ECO:0000256" key="1">
    <source>
        <dbReference type="SAM" id="MobiDB-lite"/>
    </source>
</evidence>
<sequence>EAADGKVHTGQVTVDAASGHATDNAAAELAAFGFEFFGYLHPRAASLLRPNEKTPTCPHGSGPCVLTHDSGAVTPKPLRLAVSYPPPLVLSSQKATTPG</sequence>
<evidence type="ECO:0000313" key="2">
    <source>
        <dbReference type="EMBL" id="GAG51624.1"/>
    </source>
</evidence>